<evidence type="ECO:0000313" key="4">
    <source>
        <dbReference type="Proteomes" id="UP000679690"/>
    </source>
</evidence>
<proteinExistence type="predicted"/>
<dbReference type="Proteomes" id="UP000679690">
    <property type="component" value="Unassembled WGS sequence"/>
</dbReference>
<keyword evidence="2" id="KW-0812">Transmembrane</keyword>
<protein>
    <submittedName>
        <fullName evidence="3">Uncharacterized protein</fullName>
    </submittedName>
</protein>
<organism evidence="3 4">
    <name type="scientific">Actinoplanes flavus</name>
    <dbReference type="NCBI Taxonomy" id="2820290"/>
    <lineage>
        <taxon>Bacteria</taxon>
        <taxon>Bacillati</taxon>
        <taxon>Actinomycetota</taxon>
        <taxon>Actinomycetes</taxon>
        <taxon>Micromonosporales</taxon>
        <taxon>Micromonosporaceae</taxon>
        <taxon>Actinoplanes</taxon>
    </lineage>
</organism>
<feature type="region of interest" description="Disordered" evidence="1">
    <location>
        <begin position="97"/>
        <end position="139"/>
    </location>
</feature>
<accession>A0ABS3UGJ5</accession>
<keyword evidence="2" id="KW-0472">Membrane</keyword>
<sequence>MNAFEAAARRPLPALLAALLVAVFTGVAPRTFGPPVLWSLLLLGTIVLALFLCVLGILLRDRSGVPLVPTGETASAAAGRSRPSACAARAAVPSWCRPGTPTGWPRSSGSTPRTRAAGPPSALWGNQPESAGDVPHSRHHRKVIITGRPGLPWLPKARCPRLKRATK</sequence>
<keyword evidence="2" id="KW-1133">Transmembrane helix</keyword>
<evidence type="ECO:0000313" key="3">
    <source>
        <dbReference type="EMBL" id="MBO3737904.1"/>
    </source>
</evidence>
<comment type="caution">
    <text evidence="3">The sequence shown here is derived from an EMBL/GenBank/DDBJ whole genome shotgun (WGS) entry which is preliminary data.</text>
</comment>
<name>A0ABS3UGJ5_9ACTN</name>
<dbReference type="RefSeq" id="WP_208467095.1">
    <property type="nucleotide sequence ID" value="NZ_JAGFNS010000005.1"/>
</dbReference>
<gene>
    <name evidence="3" type="ORF">J5X75_10255</name>
</gene>
<keyword evidence="4" id="KW-1185">Reference proteome</keyword>
<feature type="transmembrane region" description="Helical" evidence="2">
    <location>
        <begin position="39"/>
        <end position="59"/>
    </location>
</feature>
<reference evidence="3 4" key="1">
    <citation type="submission" date="2021-03" db="EMBL/GenBank/DDBJ databases">
        <title>Actinoplanes flavus sp. nov., a novel actinomycete isolated from Coconut Palm rhizosphere soil.</title>
        <authorList>
            <person name="Luo X."/>
        </authorList>
    </citation>
    <scope>NUCLEOTIDE SEQUENCE [LARGE SCALE GENOMIC DNA]</scope>
    <source>
        <strain evidence="3 4">NEAU-H7</strain>
    </source>
</reference>
<evidence type="ECO:0000256" key="1">
    <source>
        <dbReference type="SAM" id="MobiDB-lite"/>
    </source>
</evidence>
<dbReference type="EMBL" id="JAGFNS010000005">
    <property type="protein sequence ID" value="MBO3737904.1"/>
    <property type="molecule type" value="Genomic_DNA"/>
</dbReference>
<evidence type="ECO:0000256" key="2">
    <source>
        <dbReference type="SAM" id="Phobius"/>
    </source>
</evidence>